<evidence type="ECO:0000313" key="2">
    <source>
        <dbReference type="EMBL" id="KAG2216232.1"/>
    </source>
</evidence>
<protein>
    <submittedName>
        <fullName evidence="2">Uncharacterized protein</fullName>
    </submittedName>
</protein>
<feature type="region of interest" description="Disordered" evidence="1">
    <location>
        <begin position="1"/>
        <end position="55"/>
    </location>
</feature>
<dbReference type="EMBL" id="JAEPRB010000436">
    <property type="protein sequence ID" value="KAG2216232.1"/>
    <property type="molecule type" value="Genomic_DNA"/>
</dbReference>
<evidence type="ECO:0000313" key="3">
    <source>
        <dbReference type="Proteomes" id="UP000646827"/>
    </source>
</evidence>
<accession>A0A8H7VET4</accession>
<dbReference type="Proteomes" id="UP000646827">
    <property type="component" value="Unassembled WGS sequence"/>
</dbReference>
<keyword evidence="3" id="KW-1185">Reference proteome</keyword>
<feature type="compositionally biased region" description="Low complexity" evidence="1">
    <location>
        <begin position="40"/>
        <end position="55"/>
    </location>
</feature>
<dbReference type="AlphaFoldDB" id="A0A8H7VET4"/>
<reference evidence="2 3" key="1">
    <citation type="submission" date="2020-12" db="EMBL/GenBank/DDBJ databases">
        <title>Metabolic potential, ecology and presence of endohyphal bacteria is reflected in genomic diversity of Mucoromycotina.</title>
        <authorList>
            <person name="Muszewska A."/>
            <person name="Okrasinska A."/>
            <person name="Steczkiewicz K."/>
            <person name="Drgas O."/>
            <person name="Orlowska M."/>
            <person name="Perlinska-Lenart U."/>
            <person name="Aleksandrzak-Piekarczyk T."/>
            <person name="Szatraj K."/>
            <person name="Zielenkiewicz U."/>
            <person name="Pilsyk S."/>
            <person name="Malc E."/>
            <person name="Mieczkowski P."/>
            <person name="Kruszewska J.S."/>
            <person name="Biernat P."/>
            <person name="Pawlowska J."/>
        </authorList>
    </citation>
    <scope>NUCLEOTIDE SEQUENCE [LARGE SCALE GENOMIC DNA]</scope>
    <source>
        <strain evidence="2 3">CBS 142.35</strain>
    </source>
</reference>
<comment type="caution">
    <text evidence="2">The sequence shown here is derived from an EMBL/GenBank/DDBJ whole genome shotgun (WGS) entry which is preliminary data.</text>
</comment>
<gene>
    <name evidence="2" type="ORF">INT45_006938</name>
</gene>
<proteinExistence type="predicted"/>
<feature type="compositionally biased region" description="Polar residues" evidence="1">
    <location>
        <begin position="1"/>
        <end position="20"/>
    </location>
</feature>
<sequence length="229" mass="25551">MSLRSGTAVNKTVASNTQGSNKRKQRKIRFEEPITNENFNTQSSTSIQQNTNQQQVPQVIPAIKSHPIEEQPQSTTPVNHYQTPSSIQTTTNIKEDTSMLEQPSNSSLRKENNPDQCNKRKGPADQPPRPLKRKTRIKPEIEYNIVQDDANITAQIKIQDLIKLSPKLRRELRAFTSTRRKILSPLAIMIHPCSSRIGSDRIIGLSASASANADTDANAADVDRIADNM</sequence>
<name>A0A8H7VET4_9FUNG</name>
<evidence type="ECO:0000256" key="1">
    <source>
        <dbReference type="SAM" id="MobiDB-lite"/>
    </source>
</evidence>
<organism evidence="2 3">
    <name type="scientific">Circinella minor</name>
    <dbReference type="NCBI Taxonomy" id="1195481"/>
    <lineage>
        <taxon>Eukaryota</taxon>
        <taxon>Fungi</taxon>
        <taxon>Fungi incertae sedis</taxon>
        <taxon>Mucoromycota</taxon>
        <taxon>Mucoromycotina</taxon>
        <taxon>Mucoromycetes</taxon>
        <taxon>Mucorales</taxon>
        <taxon>Lichtheimiaceae</taxon>
        <taxon>Circinella</taxon>
    </lineage>
</organism>
<feature type="region of interest" description="Disordered" evidence="1">
    <location>
        <begin position="98"/>
        <end position="136"/>
    </location>
</feature>